<evidence type="ECO:0000256" key="4">
    <source>
        <dbReference type="SAM" id="MobiDB-lite"/>
    </source>
</evidence>
<proteinExistence type="inferred from homology"/>
<evidence type="ECO:0000259" key="6">
    <source>
        <dbReference type="Pfam" id="PF09375"/>
    </source>
</evidence>
<evidence type="ECO:0000313" key="7">
    <source>
        <dbReference type="EMBL" id="XCG64857.1"/>
    </source>
</evidence>
<protein>
    <submittedName>
        <fullName evidence="7">Iron uptake system protein EfeO</fullName>
    </submittedName>
</protein>
<gene>
    <name evidence="7" type="primary">efeO</name>
    <name evidence="7" type="ORF">ABLG96_05955</name>
</gene>
<dbReference type="Gene3D" id="1.20.1420.20">
    <property type="entry name" value="M75 peptidase, HXXE motif"/>
    <property type="match status" value="1"/>
</dbReference>
<comment type="similarity">
    <text evidence="2">Belongs to the EfeM/EfeO family.</text>
</comment>
<evidence type="ECO:0000256" key="2">
    <source>
        <dbReference type="ARBA" id="ARBA00005989"/>
    </source>
</evidence>
<dbReference type="CDD" id="cd14656">
    <property type="entry name" value="Imelysin-like_EfeO"/>
    <property type="match status" value="1"/>
</dbReference>
<dbReference type="InterPro" id="IPR018976">
    <property type="entry name" value="Imelysin-like"/>
</dbReference>
<accession>A0AAU8DRQ8</accession>
<comment type="subcellular location">
    <subcellularLocation>
        <location evidence="1">Cell envelope</location>
    </subcellularLocation>
</comment>
<reference evidence="7" key="1">
    <citation type="submission" date="2024-05" db="EMBL/GenBank/DDBJ databases">
        <authorList>
            <person name="Cai S.Y."/>
            <person name="Jin L.M."/>
            <person name="Li H.R."/>
        </authorList>
    </citation>
    <scope>NUCLEOTIDE SEQUENCE</scope>
    <source>
        <strain evidence="7">A5-74</strain>
    </source>
</reference>
<dbReference type="InterPro" id="IPR050894">
    <property type="entry name" value="EfeM/EfeO_iron_uptake"/>
</dbReference>
<dbReference type="Pfam" id="PF09375">
    <property type="entry name" value="Peptidase_M75"/>
    <property type="match status" value="1"/>
</dbReference>
<evidence type="ECO:0000256" key="5">
    <source>
        <dbReference type="SAM" id="SignalP"/>
    </source>
</evidence>
<feature type="signal peptide" evidence="5">
    <location>
        <begin position="1"/>
        <end position="27"/>
    </location>
</feature>
<keyword evidence="3 5" id="KW-0732">Signal</keyword>
<dbReference type="InterPro" id="IPR053377">
    <property type="entry name" value="Iron_uptake_EfeM/EfeO"/>
</dbReference>
<feature type="region of interest" description="Disordered" evidence="4">
    <location>
        <begin position="42"/>
        <end position="70"/>
    </location>
</feature>
<dbReference type="NCBIfam" id="NF041757">
    <property type="entry name" value="EfeO"/>
    <property type="match status" value="1"/>
</dbReference>
<dbReference type="PROSITE" id="PS51257">
    <property type="entry name" value="PROKAR_LIPOPROTEIN"/>
    <property type="match status" value="1"/>
</dbReference>
<name>A0AAU8DRQ8_9ACTN</name>
<dbReference type="RefSeq" id="WP_353650469.1">
    <property type="nucleotide sequence ID" value="NZ_CP159218.1"/>
</dbReference>
<dbReference type="InterPro" id="IPR034981">
    <property type="entry name" value="Imelysin-like_EfeO/Algp7"/>
</dbReference>
<dbReference type="EMBL" id="CP159218">
    <property type="protein sequence ID" value="XCG64857.1"/>
    <property type="molecule type" value="Genomic_DNA"/>
</dbReference>
<evidence type="ECO:0000256" key="1">
    <source>
        <dbReference type="ARBA" id="ARBA00004196"/>
    </source>
</evidence>
<sequence length="429" mass="43728">MRCTSSVRLALLPLVAAALLAASCGTADNAAVPAGSAAVTGSSAAPSAGSSASSAADSSSGAAPSRSAGAGGATTVKVQITDAAGCAVTPSSVAAGPVTFDITNVDATAVTEVHLMQGDRIRGERENLAPGFENTFSMTLDGGSYEVYCPGTPAEIQPFTVTGKAAEVGGDVGDLLQAATVDYSEYVSAQAGFLVEGTGALAAAVKSGDLAKSQQAYAKVRPFFERIEPVAESFGDLDPDIDAREGDVPAKDWKGFHPIEQALFTQKSVAKAQPYVADLVANVAKLQQLTSDLETGTKAGKGNGYQPDEVANGAASLLEEVQKTKITGEEERYSHIDLVDFAANVEGSQQAFAALQPALDEIDPSIADPIAAKFTALITLLDTHQDAAALGGYTLYGDLTKDEIRKLAAALLAVQEPLSQLSAKVAAAG</sequence>
<evidence type="ECO:0000256" key="3">
    <source>
        <dbReference type="ARBA" id="ARBA00022729"/>
    </source>
</evidence>
<dbReference type="AlphaFoldDB" id="A0AAU8DRQ8"/>
<dbReference type="GO" id="GO:0030313">
    <property type="term" value="C:cell envelope"/>
    <property type="evidence" value="ECO:0007669"/>
    <property type="project" value="UniProtKB-SubCell"/>
</dbReference>
<feature type="chain" id="PRO_5043964197" evidence="5">
    <location>
        <begin position="28"/>
        <end position="429"/>
    </location>
</feature>
<feature type="domain" description="Imelysin-like" evidence="6">
    <location>
        <begin position="182"/>
        <end position="421"/>
    </location>
</feature>
<dbReference type="PANTHER" id="PTHR39192">
    <property type="entry name" value="IRON UPTAKE SYSTEM COMPONENT EFEO"/>
    <property type="match status" value="1"/>
</dbReference>
<dbReference type="PANTHER" id="PTHR39192:SF1">
    <property type="entry name" value="IRON UPTAKE SYSTEM COMPONENT EFEO"/>
    <property type="match status" value="1"/>
</dbReference>
<organism evidence="7">
    <name type="scientific">Nakamurella sp. A5-74</name>
    <dbReference type="NCBI Taxonomy" id="3158264"/>
    <lineage>
        <taxon>Bacteria</taxon>
        <taxon>Bacillati</taxon>
        <taxon>Actinomycetota</taxon>
        <taxon>Actinomycetes</taxon>
        <taxon>Nakamurellales</taxon>
        <taxon>Nakamurellaceae</taxon>
        <taxon>Nakamurella</taxon>
    </lineage>
</organism>
<dbReference type="InterPro" id="IPR038352">
    <property type="entry name" value="Imelysin_sf"/>
</dbReference>